<name>A0A6J8A656_MYTCO</name>
<evidence type="ECO:0000313" key="1">
    <source>
        <dbReference type="EMBL" id="CAC5361727.1"/>
    </source>
</evidence>
<dbReference type="Proteomes" id="UP000507470">
    <property type="component" value="Unassembled WGS sequence"/>
</dbReference>
<accession>A0A6J8A656</accession>
<dbReference type="EMBL" id="CACVKT020000687">
    <property type="protein sequence ID" value="CAC5361727.1"/>
    <property type="molecule type" value="Genomic_DNA"/>
</dbReference>
<gene>
    <name evidence="1" type="ORF">MCOR_3741</name>
</gene>
<protein>
    <submittedName>
        <fullName evidence="1">Uncharacterized protein</fullName>
    </submittedName>
</protein>
<dbReference type="AlphaFoldDB" id="A0A6J8A656"/>
<proteinExistence type="predicted"/>
<sequence>MKNPHDQNVVQTDLVQEILQLYNATTDNRIRRQLLALISKQLSKQELMKAIPDLTTYRIDQARLDITTAFSSVATCTQLFLDPSFIQIVSYGTRDLKMESGNTITIPNVVRTACHTKLKQMYQSYCREVEFQPLGISSLFKILEACAASKRTSLHGLDNIAAEGSEGYDNLINLDECYKL</sequence>
<keyword evidence="2" id="KW-1185">Reference proteome</keyword>
<organism evidence="1 2">
    <name type="scientific">Mytilus coruscus</name>
    <name type="common">Sea mussel</name>
    <dbReference type="NCBI Taxonomy" id="42192"/>
    <lineage>
        <taxon>Eukaryota</taxon>
        <taxon>Metazoa</taxon>
        <taxon>Spiralia</taxon>
        <taxon>Lophotrochozoa</taxon>
        <taxon>Mollusca</taxon>
        <taxon>Bivalvia</taxon>
        <taxon>Autobranchia</taxon>
        <taxon>Pteriomorphia</taxon>
        <taxon>Mytilida</taxon>
        <taxon>Mytiloidea</taxon>
        <taxon>Mytilidae</taxon>
        <taxon>Mytilinae</taxon>
        <taxon>Mytilus</taxon>
    </lineage>
</organism>
<evidence type="ECO:0000313" key="2">
    <source>
        <dbReference type="Proteomes" id="UP000507470"/>
    </source>
</evidence>
<reference evidence="1 2" key="1">
    <citation type="submission" date="2020-06" db="EMBL/GenBank/DDBJ databases">
        <authorList>
            <person name="Li R."/>
            <person name="Bekaert M."/>
        </authorList>
    </citation>
    <scope>NUCLEOTIDE SEQUENCE [LARGE SCALE GENOMIC DNA]</scope>
    <source>
        <strain evidence="2">wild</strain>
    </source>
</reference>
<dbReference type="OrthoDB" id="6153719at2759"/>